<gene>
    <name evidence="2" type="ORF">BSL82_16025</name>
</gene>
<organism evidence="2 3">
    <name type="scientific">Tardibacter chloracetimidivorans</name>
    <dbReference type="NCBI Taxonomy" id="1921510"/>
    <lineage>
        <taxon>Bacteria</taxon>
        <taxon>Pseudomonadati</taxon>
        <taxon>Pseudomonadota</taxon>
        <taxon>Alphaproteobacteria</taxon>
        <taxon>Sphingomonadales</taxon>
        <taxon>Sphingomonadaceae</taxon>
        <taxon>Tardibacter</taxon>
    </lineage>
</organism>
<sequence>MLWRSLARDRSGAAAAEMALVSPMLIILMFGSFELGNYFLDEHVVLKAVRDGARYAARQNFTTMPCSGTPTADAAIKNLVRYGNIAGSGDPRLRYWTSNNTIAVSIACPNSGTYSGIYNGLTGGERIVTVTATVPYGSLFGGVGFGVAGLDVTASAESALMGI</sequence>
<dbReference type="STRING" id="1921510.BSL82_16025"/>
<dbReference type="KEGG" id="sphj:BSL82_16025"/>
<dbReference type="Proteomes" id="UP000182063">
    <property type="component" value="Chromosome"/>
</dbReference>
<accession>A0A1L4A011</accession>
<evidence type="ECO:0000313" key="3">
    <source>
        <dbReference type="Proteomes" id="UP000182063"/>
    </source>
</evidence>
<dbReference type="RefSeq" id="WP_072598841.1">
    <property type="nucleotide sequence ID" value="NZ_CP018221.1"/>
</dbReference>
<dbReference type="Pfam" id="PF07811">
    <property type="entry name" value="TadE"/>
    <property type="match status" value="1"/>
</dbReference>
<dbReference type="InterPro" id="IPR012495">
    <property type="entry name" value="TadE-like_dom"/>
</dbReference>
<dbReference type="OrthoDB" id="7449015at2"/>
<feature type="domain" description="TadE-like" evidence="1">
    <location>
        <begin position="12"/>
        <end position="54"/>
    </location>
</feature>
<dbReference type="AlphaFoldDB" id="A0A1L4A011"/>
<name>A0A1L4A011_9SPHN</name>
<proteinExistence type="predicted"/>
<protein>
    <recommendedName>
        <fullName evidence="1">TadE-like domain-containing protein</fullName>
    </recommendedName>
</protein>
<reference evidence="3" key="1">
    <citation type="submission" date="2016-11" db="EMBL/GenBank/DDBJ databases">
        <title>Complete Genome Sequence of alachlor-degrading Sphingomonas sp. strain JJ-A5.</title>
        <authorList>
            <person name="Lee H."/>
            <person name="Ka J.-O."/>
        </authorList>
    </citation>
    <scope>NUCLEOTIDE SEQUENCE [LARGE SCALE GENOMIC DNA]</scope>
    <source>
        <strain evidence="3">JJ-A5</strain>
    </source>
</reference>
<evidence type="ECO:0000259" key="1">
    <source>
        <dbReference type="Pfam" id="PF07811"/>
    </source>
</evidence>
<evidence type="ECO:0000313" key="2">
    <source>
        <dbReference type="EMBL" id="API61213.1"/>
    </source>
</evidence>
<keyword evidence="3" id="KW-1185">Reference proteome</keyword>
<dbReference type="EMBL" id="CP018221">
    <property type="protein sequence ID" value="API61213.1"/>
    <property type="molecule type" value="Genomic_DNA"/>
</dbReference>